<reference evidence="1 2" key="1">
    <citation type="submission" date="2015-12" db="EMBL/GenBank/DDBJ databases">
        <title>Genome comparisons provide insights into the role of secondary metabolites in the pathogenic phase of the Photorhabdus life cycle.</title>
        <authorList>
            <person name="Tobias N.J."/>
            <person name="Mishra B."/>
            <person name="Gupta D.K."/>
            <person name="Thines M."/>
            <person name="Stinear T.P."/>
            <person name="Bode H.B."/>
        </authorList>
    </citation>
    <scope>NUCLEOTIDE SEQUENCE [LARGE SCALE GENOMIC DNA]</scope>
    <source>
        <strain evidence="1 2">PB68.1</strain>
    </source>
</reference>
<accession>A0A1C0U875</accession>
<keyword evidence="2" id="KW-1185">Reference proteome</keyword>
<comment type="caution">
    <text evidence="1">The sequence shown here is derived from an EMBL/GenBank/DDBJ whole genome shotgun (WGS) entry which is preliminary data.</text>
</comment>
<name>A0A1C0U875_9GAMM</name>
<sequence length="53" mass="6167">MMNIMTLNKSFWGSTPEPLSITFNVFGLYPPLIRDGQIYLTRYVPELNARFGR</sequence>
<proteinExistence type="predicted"/>
<protein>
    <submittedName>
        <fullName evidence="1">Uncharacterized protein</fullName>
    </submittedName>
</protein>
<organism evidence="1 2">
    <name type="scientific">Photorhabdus australis subsp. thailandensis</name>
    <dbReference type="NCBI Taxonomy" id="2805096"/>
    <lineage>
        <taxon>Bacteria</taxon>
        <taxon>Pseudomonadati</taxon>
        <taxon>Pseudomonadota</taxon>
        <taxon>Gammaproteobacteria</taxon>
        <taxon>Enterobacterales</taxon>
        <taxon>Morganellaceae</taxon>
        <taxon>Photorhabdus</taxon>
    </lineage>
</organism>
<gene>
    <name evidence="1" type="ORF">Ppb6_00659</name>
</gene>
<evidence type="ECO:0000313" key="2">
    <source>
        <dbReference type="Proteomes" id="UP000093476"/>
    </source>
</evidence>
<dbReference type="EMBL" id="LOMY01000026">
    <property type="protein sequence ID" value="OCQ54109.1"/>
    <property type="molecule type" value="Genomic_DNA"/>
</dbReference>
<evidence type="ECO:0000313" key="1">
    <source>
        <dbReference type="EMBL" id="OCQ54109.1"/>
    </source>
</evidence>
<dbReference type="Proteomes" id="UP000093476">
    <property type="component" value="Unassembled WGS sequence"/>
</dbReference>
<dbReference type="AlphaFoldDB" id="A0A1C0U875"/>